<dbReference type="Pfam" id="PF08268">
    <property type="entry name" value="FBA_3"/>
    <property type="match status" value="1"/>
</dbReference>
<dbReference type="PANTHER" id="PTHR31672">
    <property type="entry name" value="BNACNNG10540D PROTEIN"/>
    <property type="match status" value="1"/>
</dbReference>
<name>A0AAU9PJF4_9ASTR</name>
<dbReference type="InterPro" id="IPR011043">
    <property type="entry name" value="Gal_Oxase/kelch_b-propeller"/>
</dbReference>
<dbReference type="EMBL" id="CAKMRJ010005634">
    <property type="protein sequence ID" value="CAH1449822.1"/>
    <property type="molecule type" value="Genomic_DNA"/>
</dbReference>
<dbReference type="InterPro" id="IPR036047">
    <property type="entry name" value="F-box-like_dom_sf"/>
</dbReference>
<dbReference type="InterPro" id="IPR050796">
    <property type="entry name" value="SCF_F-box_component"/>
</dbReference>
<dbReference type="InterPro" id="IPR017451">
    <property type="entry name" value="F-box-assoc_interact_dom"/>
</dbReference>
<reference evidence="2 3" key="1">
    <citation type="submission" date="2022-01" db="EMBL/GenBank/DDBJ databases">
        <authorList>
            <person name="Xiong W."/>
            <person name="Schranz E."/>
        </authorList>
    </citation>
    <scope>NUCLEOTIDE SEQUENCE [LARGE SCALE GENOMIC DNA]</scope>
</reference>
<proteinExistence type="predicted"/>
<accession>A0AAU9PJF4</accession>
<evidence type="ECO:0000313" key="2">
    <source>
        <dbReference type="EMBL" id="CAH1449822.1"/>
    </source>
</evidence>
<organism evidence="2 3">
    <name type="scientific">Lactuca virosa</name>
    <dbReference type="NCBI Taxonomy" id="75947"/>
    <lineage>
        <taxon>Eukaryota</taxon>
        <taxon>Viridiplantae</taxon>
        <taxon>Streptophyta</taxon>
        <taxon>Embryophyta</taxon>
        <taxon>Tracheophyta</taxon>
        <taxon>Spermatophyta</taxon>
        <taxon>Magnoliopsida</taxon>
        <taxon>eudicotyledons</taxon>
        <taxon>Gunneridae</taxon>
        <taxon>Pentapetalae</taxon>
        <taxon>asterids</taxon>
        <taxon>campanulids</taxon>
        <taxon>Asterales</taxon>
        <taxon>Asteraceae</taxon>
        <taxon>Cichorioideae</taxon>
        <taxon>Cichorieae</taxon>
        <taxon>Lactucinae</taxon>
        <taxon>Lactuca</taxon>
    </lineage>
</organism>
<dbReference type="SUPFAM" id="SSF50965">
    <property type="entry name" value="Galactose oxidase, central domain"/>
    <property type="match status" value="1"/>
</dbReference>
<gene>
    <name evidence="2" type="ORF">LVIROSA_LOCUS35281</name>
</gene>
<dbReference type="Proteomes" id="UP001157418">
    <property type="component" value="Unassembled WGS sequence"/>
</dbReference>
<evidence type="ECO:0000313" key="3">
    <source>
        <dbReference type="Proteomes" id="UP001157418"/>
    </source>
</evidence>
<comment type="caution">
    <text evidence="2">The sequence shown here is derived from an EMBL/GenBank/DDBJ whole genome shotgun (WGS) entry which is preliminary data.</text>
</comment>
<keyword evidence="3" id="KW-1185">Reference proteome</keyword>
<dbReference type="NCBIfam" id="TIGR01640">
    <property type="entry name" value="F_box_assoc_1"/>
    <property type="match status" value="1"/>
</dbReference>
<protein>
    <recommendedName>
        <fullName evidence="1">F-box associated beta-propeller type 3 domain-containing protein</fullName>
    </recommendedName>
</protein>
<evidence type="ECO:0000259" key="1">
    <source>
        <dbReference type="Pfam" id="PF08268"/>
    </source>
</evidence>
<dbReference type="InterPro" id="IPR013187">
    <property type="entry name" value="F-box-assoc_dom_typ3"/>
</dbReference>
<dbReference type="SUPFAM" id="SSF81383">
    <property type="entry name" value="F-box domain"/>
    <property type="match status" value="1"/>
</dbReference>
<dbReference type="PANTHER" id="PTHR31672:SF2">
    <property type="entry name" value="F-BOX DOMAIN-CONTAINING PROTEIN"/>
    <property type="match status" value="1"/>
</dbReference>
<feature type="domain" description="F-box associated beta-propeller type 3" evidence="1">
    <location>
        <begin position="142"/>
        <end position="379"/>
    </location>
</feature>
<dbReference type="AlphaFoldDB" id="A0AAU9PJF4"/>
<sequence length="427" mass="50256">MCIVISASLRKLEENSRNLHLMKFLFSSMEELYSKLKRASNGTWEDVESDMGAFENILIRLPVKNLLIFKSISKLWYNVMSTNYFISLHHHLSKKNTKFLAFYDPGLLQDGIVRGIHLMESNGTYTESYTNIPGFRNFNHPLLISSFNGLICCISDVRKYRIFHDLELRICNPATREVVILPKSHMSVYMPVFGVLYSNRYHIYKIFKFFGDPIHFEIYYSQCEVYSSDTGKWELLGRVPKHPVMKPMRTLASNHVCINEKLYWFVAYEDEFDIPSSILMVDMNCNFKEIPIPNEAEVLVLIELLGRLCFLDWIDGDFYMWIYDEKKGSWDLEDIPPFPGDWLEVDRFDSVVTHKYEILFVYRDVRGLRHEIVYDVFYETWKDFRIAEDDRYTPIAVFPFFETLLPCRRKVTGGRMAAVVAVFLNCV</sequence>